<feature type="transmembrane region" description="Helical" evidence="5">
    <location>
        <begin position="35"/>
        <end position="52"/>
    </location>
</feature>
<evidence type="ECO:0000256" key="4">
    <source>
        <dbReference type="ARBA" id="ARBA00023136"/>
    </source>
</evidence>
<feature type="transmembrane region" description="Helical" evidence="5">
    <location>
        <begin position="93"/>
        <end position="112"/>
    </location>
</feature>
<comment type="caution">
    <text evidence="7">The sequence shown here is derived from an EMBL/GenBank/DDBJ whole genome shotgun (WGS) entry which is preliminary data.</text>
</comment>
<reference evidence="7 8" key="1">
    <citation type="journal article" date="2016" name="Nat. Commun.">
        <title>Thousands of microbial genomes shed light on interconnected biogeochemical processes in an aquifer system.</title>
        <authorList>
            <person name="Anantharaman K."/>
            <person name="Brown C.T."/>
            <person name="Hug L.A."/>
            <person name="Sharon I."/>
            <person name="Castelle C.J."/>
            <person name="Probst A.J."/>
            <person name="Thomas B.C."/>
            <person name="Singh A."/>
            <person name="Wilkins M.J."/>
            <person name="Karaoz U."/>
            <person name="Brodie E.L."/>
            <person name="Williams K.H."/>
            <person name="Hubbard S.S."/>
            <person name="Banfield J.F."/>
        </authorList>
    </citation>
    <scope>NUCLEOTIDE SEQUENCE [LARGE SCALE GENOMIC DNA]</scope>
</reference>
<dbReference type="InterPro" id="IPR051533">
    <property type="entry name" value="WaaL-like"/>
</dbReference>
<evidence type="ECO:0000313" key="7">
    <source>
        <dbReference type="EMBL" id="OGE71210.1"/>
    </source>
</evidence>
<gene>
    <name evidence="7" type="ORF">A2617_03265</name>
</gene>
<evidence type="ECO:0000256" key="3">
    <source>
        <dbReference type="ARBA" id="ARBA00022989"/>
    </source>
</evidence>
<evidence type="ECO:0000313" key="8">
    <source>
        <dbReference type="Proteomes" id="UP000177135"/>
    </source>
</evidence>
<feature type="transmembrane region" description="Helical" evidence="5">
    <location>
        <begin position="223"/>
        <end position="242"/>
    </location>
</feature>
<evidence type="ECO:0000259" key="6">
    <source>
        <dbReference type="Pfam" id="PF04932"/>
    </source>
</evidence>
<dbReference type="Proteomes" id="UP000177135">
    <property type="component" value="Unassembled WGS sequence"/>
</dbReference>
<feature type="transmembrane region" description="Helical" evidence="5">
    <location>
        <begin position="193"/>
        <end position="217"/>
    </location>
</feature>
<sequence>MQSLKLKLVKILLLAMLFLVPLVGPWFGLGYEQSKVLFFFLGMTLAGVLWLKDKPKIKWTPLKLGGLGFLGILGVSSILGISPKDSLLGVEPYYQGFILYAFLFLFFLLVSASGIKEEIWAKTLLLSSLIVSFFATGDYVLLNFFHQNIPTYSGRVVSTFGQPNFYAGFLLLGMPFLGRLGRWGELGMLGAGVGILISGSRIAIVLMLVLLVLFFLGKLKNKLFFWGGGILCAVILGGFLYLSGDTPSGLIWQEFTLPQFTRFDQFAPADGAVEKRYYIWPIVWETIKERPILGYGLENIYPAWQKYFAVNYHAFFEENLKQSSVLIRLKDLGIDRSHNYVLDLLVFSGVLGLLGWLGVVGLMLKKVKSWPIFASLILYLIWVQFQNQSIIHLIYFWLLAGIIDPDLVGVDRESKS</sequence>
<feature type="transmembrane region" description="Helical" evidence="5">
    <location>
        <begin position="124"/>
        <end position="145"/>
    </location>
</feature>
<keyword evidence="3 5" id="KW-1133">Transmembrane helix</keyword>
<keyword evidence="2 5" id="KW-0812">Transmembrane</keyword>
<feature type="transmembrane region" description="Helical" evidence="5">
    <location>
        <begin position="340"/>
        <end position="363"/>
    </location>
</feature>
<evidence type="ECO:0000256" key="2">
    <source>
        <dbReference type="ARBA" id="ARBA00022692"/>
    </source>
</evidence>
<organism evidence="7 8">
    <name type="scientific">Candidatus Daviesbacteria bacterium RIFOXYD1_FULL_41_10</name>
    <dbReference type="NCBI Taxonomy" id="1797801"/>
    <lineage>
        <taxon>Bacteria</taxon>
        <taxon>Candidatus Daviesiibacteriota</taxon>
    </lineage>
</organism>
<feature type="transmembrane region" description="Helical" evidence="5">
    <location>
        <begin position="369"/>
        <end position="385"/>
    </location>
</feature>
<protein>
    <recommendedName>
        <fullName evidence="6">O-antigen ligase-related domain-containing protein</fullName>
    </recommendedName>
</protein>
<keyword evidence="4 5" id="KW-0472">Membrane</keyword>
<dbReference type="Pfam" id="PF04932">
    <property type="entry name" value="Wzy_C"/>
    <property type="match status" value="1"/>
</dbReference>
<dbReference type="EMBL" id="MFEC01000016">
    <property type="protein sequence ID" value="OGE71210.1"/>
    <property type="molecule type" value="Genomic_DNA"/>
</dbReference>
<dbReference type="AlphaFoldDB" id="A0A1F5N140"/>
<dbReference type="GO" id="GO:0016020">
    <property type="term" value="C:membrane"/>
    <property type="evidence" value="ECO:0007669"/>
    <property type="project" value="UniProtKB-SubCell"/>
</dbReference>
<feature type="transmembrane region" description="Helical" evidence="5">
    <location>
        <begin position="64"/>
        <end position="81"/>
    </location>
</feature>
<evidence type="ECO:0000256" key="1">
    <source>
        <dbReference type="ARBA" id="ARBA00004141"/>
    </source>
</evidence>
<dbReference type="PANTHER" id="PTHR37422:SF13">
    <property type="entry name" value="LIPOPOLYSACCHARIDE BIOSYNTHESIS PROTEIN PA4999-RELATED"/>
    <property type="match status" value="1"/>
</dbReference>
<dbReference type="PANTHER" id="PTHR37422">
    <property type="entry name" value="TEICHURONIC ACID BIOSYNTHESIS PROTEIN TUAE"/>
    <property type="match status" value="1"/>
</dbReference>
<proteinExistence type="predicted"/>
<evidence type="ECO:0000256" key="5">
    <source>
        <dbReference type="SAM" id="Phobius"/>
    </source>
</evidence>
<feature type="transmembrane region" description="Helical" evidence="5">
    <location>
        <begin position="12"/>
        <end position="29"/>
    </location>
</feature>
<feature type="domain" description="O-antigen ligase-related" evidence="6">
    <location>
        <begin position="187"/>
        <end position="357"/>
    </location>
</feature>
<accession>A0A1F5N140</accession>
<dbReference type="InterPro" id="IPR007016">
    <property type="entry name" value="O-antigen_ligase-rel_domated"/>
</dbReference>
<name>A0A1F5N140_9BACT</name>
<comment type="subcellular location">
    <subcellularLocation>
        <location evidence="1">Membrane</location>
        <topology evidence="1">Multi-pass membrane protein</topology>
    </subcellularLocation>
</comment>